<name>A0A6P1E3P3_LENHI</name>
<reference evidence="2 3" key="1">
    <citation type="submission" date="2019-12" db="EMBL/GenBank/DDBJ databases">
        <title>Lactobacillus hilgardii FLUB.</title>
        <authorList>
            <person name="Gustaw K."/>
        </authorList>
    </citation>
    <scope>NUCLEOTIDE SEQUENCE [LARGE SCALE GENOMIC DNA]</scope>
    <source>
        <strain evidence="2 3">FLUB</strain>
    </source>
</reference>
<sequence>MSQTFSHLDFMNRIIAVIKDATGLETTYGNSNDKRPPFPYFAIVPFNSHQLATIDVVENELFFTGAQIESHAQSPYEAQDNLEAVRKAIYRPDVLIEFSKANMRPYKLDSVVDNTVLANQTQDYNFLFTVTYIVRDDYTVADQYKPQITQTNIKENKERD</sequence>
<evidence type="ECO:0000313" key="3">
    <source>
        <dbReference type="Proteomes" id="UP000465035"/>
    </source>
</evidence>
<accession>A0A6P1E3P3</accession>
<dbReference type="AlphaFoldDB" id="A0A6P1E3P3"/>
<proteinExistence type="predicted"/>
<evidence type="ECO:0000259" key="1">
    <source>
        <dbReference type="Pfam" id="PF23961"/>
    </source>
</evidence>
<dbReference type="InterPro" id="IPR057087">
    <property type="entry name" value="Gp12-like"/>
</dbReference>
<dbReference type="NCBIfam" id="NF047498">
    <property type="entry name" value="LIC_12616_fam"/>
    <property type="match status" value="1"/>
</dbReference>
<dbReference type="SMR" id="A0A6P1E3P3"/>
<evidence type="ECO:0000313" key="2">
    <source>
        <dbReference type="EMBL" id="QHB51258.1"/>
    </source>
</evidence>
<feature type="domain" description="Phage neck terminator protein gp12-like" evidence="1">
    <location>
        <begin position="26"/>
        <end position="140"/>
    </location>
</feature>
<protein>
    <recommendedName>
        <fullName evidence="1">Phage neck terminator protein gp12-like domain-containing protein</fullName>
    </recommendedName>
</protein>
<dbReference type="Pfam" id="PF23961">
    <property type="entry name" value="Phage_tail_terminator_9"/>
    <property type="match status" value="1"/>
</dbReference>
<organism evidence="2 3">
    <name type="scientific">Lentilactobacillus hilgardii</name>
    <name type="common">Lactobacillus hilgardii</name>
    <dbReference type="NCBI Taxonomy" id="1588"/>
    <lineage>
        <taxon>Bacteria</taxon>
        <taxon>Bacillati</taxon>
        <taxon>Bacillota</taxon>
        <taxon>Bacilli</taxon>
        <taxon>Lactobacillales</taxon>
        <taxon>Lactobacillaceae</taxon>
        <taxon>Lentilactobacillus</taxon>
    </lineage>
</organism>
<dbReference type="Proteomes" id="UP000465035">
    <property type="component" value="Chromosome"/>
</dbReference>
<dbReference type="RefSeq" id="WP_159298674.1">
    <property type="nucleotide sequence ID" value="NZ_CP047121.1"/>
</dbReference>
<dbReference type="EMBL" id="CP047121">
    <property type="protein sequence ID" value="QHB51258.1"/>
    <property type="molecule type" value="Genomic_DNA"/>
</dbReference>
<dbReference type="GeneID" id="69057320"/>
<gene>
    <name evidence="2" type="ORF">GQR93_02965</name>
</gene>